<organism evidence="1 2">
    <name type="scientific">Rhynchophorus ferrugineus</name>
    <name type="common">Red palm weevil</name>
    <name type="synonym">Curculio ferrugineus</name>
    <dbReference type="NCBI Taxonomy" id="354439"/>
    <lineage>
        <taxon>Eukaryota</taxon>
        <taxon>Metazoa</taxon>
        <taxon>Ecdysozoa</taxon>
        <taxon>Arthropoda</taxon>
        <taxon>Hexapoda</taxon>
        <taxon>Insecta</taxon>
        <taxon>Pterygota</taxon>
        <taxon>Neoptera</taxon>
        <taxon>Endopterygota</taxon>
        <taxon>Coleoptera</taxon>
        <taxon>Polyphaga</taxon>
        <taxon>Cucujiformia</taxon>
        <taxon>Curculionidae</taxon>
        <taxon>Dryophthorinae</taxon>
        <taxon>Rhynchophorus</taxon>
    </lineage>
</organism>
<dbReference type="AlphaFoldDB" id="A0A834IBX2"/>
<accession>A0A834IBX2</accession>
<comment type="caution">
    <text evidence="1">The sequence shown here is derived from an EMBL/GenBank/DDBJ whole genome shotgun (WGS) entry which is preliminary data.</text>
</comment>
<protein>
    <submittedName>
        <fullName evidence="1">Uncharacterized protein</fullName>
    </submittedName>
</protein>
<reference evidence="1" key="1">
    <citation type="submission" date="2020-08" db="EMBL/GenBank/DDBJ databases">
        <title>Genome sequencing and assembly of the red palm weevil Rhynchophorus ferrugineus.</title>
        <authorList>
            <person name="Dias G.B."/>
            <person name="Bergman C.M."/>
            <person name="Manee M."/>
        </authorList>
    </citation>
    <scope>NUCLEOTIDE SEQUENCE</scope>
    <source>
        <strain evidence="1">AA-2017</strain>
        <tissue evidence="1">Whole larva</tissue>
    </source>
</reference>
<evidence type="ECO:0000313" key="1">
    <source>
        <dbReference type="EMBL" id="KAF7277824.1"/>
    </source>
</evidence>
<keyword evidence="2" id="KW-1185">Reference proteome</keyword>
<dbReference type="EMBL" id="JAACXV010000413">
    <property type="protein sequence ID" value="KAF7277824.1"/>
    <property type="molecule type" value="Genomic_DNA"/>
</dbReference>
<dbReference type="Proteomes" id="UP000625711">
    <property type="component" value="Unassembled WGS sequence"/>
</dbReference>
<gene>
    <name evidence="1" type="ORF">GWI33_009240</name>
</gene>
<proteinExistence type="predicted"/>
<sequence>MLARQINTIISTNQRSRLTHDFPGATRAVSQRRADNPGLSAVVLSLAFSKLQHIRKIFSLLQGSSLSAELEQYQPIKLRERCLELGADERCQLRIERKKRAF</sequence>
<evidence type="ECO:0000313" key="2">
    <source>
        <dbReference type="Proteomes" id="UP000625711"/>
    </source>
</evidence>
<name>A0A834IBX2_RHYFE</name>